<name>A0A061BGX8_CYBFA</name>
<dbReference type="InterPro" id="IPR003150">
    <property type="entry name" value="DNA-bd_RFX"/>
</dbReference>
<dbReference type="AlphaFoldDB" id="A0A061BGX8"/>
<sequence length="509" mass="57614">MNGQEQLMPQIVPIPVIIPSDNVPQPGQALQYSPAVYGLPGTNVQGLDLITHLQFSIKAKINLEWCDKTILHLSNNATYLIKLPWALDYLLEQLQTKFDKTSALSLRNLSQDSDFTQMLALHPKTKLVLSEVLKNYKGVPTELTEQTGKVVDNELLVYTVDIVESVSSYYAPAPKDDDLFMSLTKIFMDTVDRSLSISIMRSFARFLVRSELSTENCASNFTQQMLDKITSFILTDDYDLVLTSLDFIYQYTLPGNTRISHLLKSSTRRDILRNRLPQLLTFQQNIKGNPNDIENLQPLKLIKRTKPPVPTTAPKLSDEHYAAISQLQEPLRATAWMRCCYRSVAESEVTQISLWKAYESQFEKDIASKKLLPAVDFIKNVSQAFTNSSAMVISLANGQRKFIIKGIEPRYSSVDIKTGDYEAFSEVQNTEYSATEISTPSHQEKPEEYHPPTTLNDVNNSTVMLLTSLVNHPSGSDLYKPLEEVIFKKMEAFPALFDELVDVLKHLQE</sequence>
<evidence type="ECO:0000259" key="6">
    <source>
        <dbReference type="PROSITE" id="PS51526"/>
    </source>
</evidence>
<evidence type="ECO:0000256" key="2">
    <source>
        <dbReference type="ARBA" id="ARBA00023015"/>
    </source>
</evidence>
<dbReference type="PROSITE" id="PS51526">
    <property type="entry name" value="RFX_DBD"/>
    <property type="match status" value="1"/>
</dbReference>
<dbReference type="VEuPathDB" id="FungiDB:BON22_5191"/>
<dbReference type="PANTHER" id="PTHR22970">
    <property type="entry name" value="AT-RICH INTERACTIVE DOMAIN-CONTAINING PROTEIN 2"/>
    <property type="match status" value="1"/>
</dbReference>
<keyword evidence="2" id="KW-0805">Transcription regulation</keyword>
<evidence type="ECO:0000256" key="3">
    <source>
        <dbReference type="ARBA" id="ARBA00023163"/>
    </source>
</evidence>
<evidence type="ECO:0000313" key="7">
    <source>
        <dbReference type="EMBL" id="CDR47138.1"/>
    </source>
</evidence>
<dbReference type="GO" id="GO:0006325">
    <property type="term" value="P:chromatin organization"/>
    <property type="evidence" value="ECO:0007669"/>
    <property type="project" value="UniProtKB-KW"/>
</dbReference>
<dbReference type="OrthoDB" id="338531at2759"/>
<dbReference type="EMBL" id="LK052914">
    <property type="protein sequence ID" value="CDR47138.1"/>
    <property type="molecule type" value="Genomic_DNA"/>
</dbReference>
<dbReference type="PhylomeDB" id="A0A061BGX8"/>
<evidence type="ECO:0000256" key="5">
    <source>
        <dbReference type="SAM" id="MobiDB-lite"/>
    </source>
</evidence>
<dbReference type="InterPro" id="IPR052406">
    <property type="entry name" value="Chromatin_Remodeling_Comp"/>
</dbReference>
<evidence type="ECO:0000256" key="1">
    <source>
        <dbReference type="ARBA" id="ARBA00022853"/>
    </source>
</evidence>
<proteinExistence type="predicted"/>
<dbReference type="PANTHER" id="PTHR22970:SF14">
    <property type="entry name" value="AT-RICH INTERACTIVE DOMAIN-CONTAINING PROTEIN 2"/>
    <property type="match status" value="1"/>
</dbReference>
<gene>
    <name evidence="7" type="ORF">CYFA0S_29e00628g</name>
</gene>
<accession>A0A061BGX8</accession>
<protein>
    <submittedName>
        <fullName evidence="7">CYFA0S29e00628g1_1</fullName>
    </submittedName>
</protein>
<feature type="region of interest" description="Disordered" evidence="5">
    <location>
        <begin position="433"/>
        <end position="453"/>
    </location>
</feature>
<reference evidence="7" key="1">
    <citation type="journal article" date="2014" name="Genome Announc.">
        <title>Genome sequence of the yeast Cyberlindnera fabianii (Hansenula fabianii).</title>
        <authorList>
            <person name="Freel K.C."/>
            <person name="Sarilar V."/>
            <person name="Neuveglise C."/>
            <person name="Devillers H."/>
            <person name="Friedrich A."/>
            <person name="Schacherer J."/>
        </authorList>
    </citation>
    <scope>NUCLEOTIDE SEQUENCE</scope>
    <source>
        <strain evidence="7">YJS4271</strain>
    </source>
</reference>
<keyword evidence="4" id="KW-0539">Nucleus</keyword>
<dbReference type="GO" id="GO:0016586">
    <property type="term" value="C:RSC-type complex"/>
    <property type="evidence" value="ECO:0007669"/>
    <property type="project" value="TreeGrafter"/>
</dbReference>
<feature type="domain" description="RFX-type winged-helix" evidence="6">
    <location>
        <begin position="333"/>
        <end position="411"/>
    </location>
</feature>
<dbReference type="GO" id="GO:0003677">
    <property type="term" value="F:DNA binding"/>
    <property type="evidence" value="ECO:0007669"/>
    <property type="project" value="InterPro"/>
</dbReference>
<keyword evidence="3" id="KW-0804">Transcription</keyword>
<organism evidence="7">
    <name type="scientific">Cyberlindnera fabianii</name>
    <name type="common">Yeast</name>
    <name type="synonym">Hansenula fabianii</name>
    <dbReference type="NCBI Taxonomy" id="36022"/>
    <lineage>
        <taxon>Eukaryota</taxon>
        <taxon>Fungi</taxon>
        <taxon>Dikarya</taxon>
        <taxon>Ascomycota</taxon>
        <taxon>Saccharomycotina</taxon>
        <taxon>Saccharomycetes</taxon>
        <taxon>Phaffomycetales</taxon>
        <taxon>Phaffomycetaceae</taxon>
        <taxon>Cyberlindnera</taxon>
    </lineage>
</organism>
<evidence type="ECO:0000256" key="4">
    <source>
        <dbReference type="ARBA" id="ARBA00023242"/>
    </source>
</evidence>
<dbReference type="GO" id="GO:0006355">
    <property type="term" value="P:regulation of DNA-templated transcription"/>
    <property type="evidence" value="ECO:0007669"/>
    <property type="project" value="InterPro"/>
</dbReference>
<keyword evidence="1" id="KW-0156">Chromatin regulator</keyword>